<reference evidence="3" key="1">
    <citation type="journal article" date="2019" name="Int. J. Syst. Evol. Microbiol.">
        <title>The Global Catalogue of Microorganisms (GCM) 10K type strain sequencing project: providing services to taxonomists for standard genome sequencing and annotation.</title>
        <authorList>
            <consortium name="The Broad Institute Genomics Platform"/>
            <consortium name="The Broad Institute Genome Sequencing Center for Infectious Disease"/>
            <person name="Wu L."/>
            <person name="Ma J."/>
        </authorList>
    </citation>
    <scope>NUCLEOTIDE SEQUENCE [LARGE SCALE GENOMIC DNA]</scope>
    <source>
        <strain evidence="3">KCTC 32255</strain>
    </source>
</reference>
<keyword evidence="3" id="KW-1185">Reference proteome</keyword>
<dbReference type="RefSeq" id="WP_345396593.1">
    <property type="nucleotide sequence ID" value="NZ_BAABLA010000025.1"/>
</dbReference>
<sequence>MVPLIAAAIALAAVVLRSPWLVARTVITIVHEAGHALVALLSGRRLHGILLHSDTSGVTVSRGKRTGPGMVLTTLAGYPAPALLGVLFSGLISTGRQGLVLFGCALLVLGVLVLVRNAYGVFAVLVTAVALGLIAAFGTPDVTGGFVYAITWFLLLGAVRAVAELLRKRRTGMAVDSDVDQLGRLTGLPTMLWSLTLVVLVAGCLVVGGMPLLEPVLGGPER</sequence>
<comment type="caution">
    <text evidence="2">The sequence shown here is derived from an EMBL/GenBank/DDBJ whole genome shotgun (WGS) entry which is preliminary data.</text>
</comment>
<feature type="transmembrane region" description="Helical" evidence="1">
    <location>
        <begin position="71"/>
        <end position="92"/>
    </location>
</feature>
<name>A0ABW2BZ67_9PSEU</name>
<dbReference type="Proteomes" id="UP001596337">
    <property type="component" value="Unassembled WGS sequence"/>
</dbReference>
<feature type="transmembrane region" description="Helical" evidence="1">
    <location>
        <begin position="122"/>
        <end position="139"/>
    </location>
</feature>
<keyword evidence="1" id="KW-0472">Membrane</keyword>
<protein>
    <submittedName>
        <fullName evidence="2">M50 family metallopeptidase</fullName>
    </submittedName>
</protein>
<evidence type="ECO:0000256" key="1">
    <source>
        <dbReference type="SAM" id="Phobius"/>
    </source>
</evidence>
<organism evidence="2 3">
    <name type="scientific">Haloechinothrix salitolerans</name>
    <dbReference type="NCBI Taxonomy" id="926830"/>
    <lineage>
        <taxon>Bacteria</taxon>
        <taxon>Bacillati</taxon>
        <taxon>Actinomycetota</taxon>
        <taxon>Actinomycetes</taxon>
        <taxon>Pseudonocardiales</taxon>
        <taxon>Pseudonocardiaceae</taxon>
        <taxon>Haloechinothrix</taxon>
    </lineage>
</organism>
<evidence type="ECO:0000313" key="3">
    <source>
        <dbReference type="Proteomes" id="UP001596337"/>
    </source>
</evidence>
<feature type="transmembrane region" description="Helical" evidence="1">
    <location>
        <begin position="98"/>
        <end position="115"/>
    </location>
</feature>
<dbReference type="EMBL" id="JBHSXX010000001">
    <property type="protein sequence ID" value="MFC6867814.1"/>
    <property type="molecule type" value="Genomic_DNA"/>
</dbReference>
<keyword evidence="1" id="KW-1133">Transmembrane helix</keyword>
<keyword evidence="1" id="KW-0812">Transmembrane</keyword>
<feature type="transmembrane region" description="Helical" evidence="1">
    <location>
        <begin position="145"/>
        <end position="163"/>
    </location>
</feature>
<dbReference type="Pfam" id="PF13398">
    <property type="entry name" value="Peptidase_M50B"/>
    <property type="match status" value="1"/>
</dbReference>
<proteinExistence type="predicted"/>
<feature type="transmembrane region" description="Helical" evidence="1">
    <location>
        <begin position="192"/>
        <end position="213"/>
    </location>
</feature>
<dbReference type="InterPro" id="IPR049500">
    <property type="entry name" value="Peptidase_M50B-like"/>
</dbReference>
<accession>A0ABW2BZ67</accession>
<gene>
    <name evidence="2" type="ORF">ACFQGD_11715</name>
</gene>
<evidence type="ECO:0000313" key="2">
    <source>
        <dbReference type="EMBL" id="MFC6867814.1"/>
    </source>
</evidence>